<feature type="transmembrane region" description="Helical" evidence="8">
    <location>
        <begin position="168"/>
        <end position="201"/>
    </location>
</feature>
<comment type="subcellular location">
    <subcellularLocation>
        <location evidence="1">Cell membrane</location>
        <topology evidence="1">Multi-pass membrane protein</topology>
    </subcellularLocation>
</comment>
<dbReference type="EC" id="2.4.1.109" evidence="10"/>
<organism evidence="10 11">
    <name type="scientific">Candidatus Gottesmanbacteria bacterium GW2011_GWA2_43_14</name>
    <dbReference type="NCBI Taxonomy" id="1618443"/>
    <lineage>
        <taxon>Bacteria</taxon>
        <taxon>Candidatus Gottesmaniibacteriota</taxon>
    </lineage>
</organism>
<evidence type="ECO:0000256" key="5">
    <source>
        <dbReference type="ARBA" id="ARBA00022692"/>
    </source>
</evidence>
<keyword evidence="7 8" id="KW-0472">Membrane</keyword>
<proteinExistence type="predicted"/>
<dbReference type="InterPro" id="IPR050297">
    <property type="entry name" value="LipidA_mod_glycosyltrf_83"/>
</dbReference>
<dbReference type="PANTHER" id="PTHR33908">
    <property type="entry name" value="MANNOSYLTRANSFERASE YKCB-RELATED"/>
    <property type="match status" value="1"/>
</dbReference>
<evidence type="ECO:0000259" key="9">
    <source>
        <dbReference type="Pfam" id="PF13231"/>
    </source>
</evidence>
<gene>
    <name evidence="10" type="ORF">UV73_C0001G0189</name>
</gene>
<feature type="domain" description="Glycosyltransferase RgtA/B/C/D-like" evidence="9">
    <location>
        <begin position="72"/>
        <end position="224"/>
    </location>
</feature>
<feature type="transmembrane region" description="Helical" evidence="8">
    <location>
        <begin position="117"/>
        <end position="137"/>
    </location>
</feature>
<dbReference type="GO" id="GO:0009103">
    <property type="term" value="P:lipopolysaccharide biosynthetic process"/>
    <property type="evidence" value="ECO:0007669"/>
    <property type="project" value="UniProtKB-ARBA"/>
</dbReference>
<keyword evidence="3 10" id="KW-0328">Glycosyltransferase</keyword>
<name>A0A0G1GIT5_9BACT</name>
<dbReference type="InterPro" id="IPR038731">
    <property type="entry name" value="RgtA/B/C-like"/>
</dbReference>
<comment type="caution">
    <text evidence="10">The sequence shown here is derived from an EMBL/GenBank/DDBJ whole genome shotgun (WGS) entry which is preliminary data.</text>
</comment>
<dbReference type="GO" id="GO:0005886">
    <property type="term" value="C:plasma membrane"/>
    <property type="evidence" value="ECO:0007669"/>
    <property type="project" value="UniProtKB-SubCell"/>
</dbReference>
<evidence type="ECO:0000256" key="1">
    <source>
        <dbReference type="ARBA" id="ARBA00004651"/>
    </source>
</evidence>
<dbReference type="Proteomes" id="UP000034894">
    <property type="component" value="Unassembled WGS sequence"/>
</dbReference>
<evidence type="ECO:0000256" key="4">
    <source>
        <dbReference type="ARBA" id="ARBA00022679"/>
    </source>
</evidence>
<evidence type="ECO:0000313" key="10">
    <source>
        <dbReference type="EMBL" id="KKS98668.1"/>
    </source>
</evidence>
<dbReference type="AlphaFoldDB" id="A0A0G1GIT5"/>
<accession>A0A0G1GIT5</accession>
<evidence type="ECO:0000256" key="8">
    <source>
        <dbReference type="SAM" id="Phobius"/>
    </source>
</evidence>
<protein>
    <submittedName>
        <fullName evidence="10">Dolichyl-phosphate-mannose-protein mannosyltransferase</fullName>
        <ecNumber evidence="10">2.4.1.109</ecNumber>
    </submittedName>
</protein>
<feature type="transmembrane region" description="Helical" evidence="8">
    <location>
        <begin position="90"/>
        <end position="111"/>
    </location>
</feature>
<feature type="transmembrane region" description="Helical" evidence="8">
    <location>
        <begin position="331"/>
        <end position="352"/>
    </location>
</feature>
<evidence type="ECO:0000256" key="7">
    <source>
        <dbReference type="ARBA" id="ARBA00023136"/>
    </source>
</evidence>
<feature type="transmembrane region" description="Helical" evidence="8">
    <location>
        <begin position="12"/>
        <end position="30"/>
    </location>
</feature>
<keyword evidence="4 10" id="KW-0808">Transferase</keyword>
<dbReference type="Pfam" id="PF13231">
    <property type="entry name" value="PMT_2"/>
    <property type="match status" value="1"/>
</dbReference>
<feature type="transmembrane region" description="Helical" evidence="8">
    <location>
        <begin position="208"/>
        <end position="226"/>
    </location>
</feature>
<dbReference type="GO" id="GO:0004169">
    <property type="term" value="F:dolichyl-phosphate-mannose-protein mannosyltransferase activity"/>
    <property type="evidence" value="ECO:0007669"/>
    <property type="project" value="UniProtKB-EC"/>
</dbReference>
<keyword evidence="2" id="KW-1003">Cell membrane</keyword>
<dbReference type="STRING" id="1618443.UV73_C0001G0189"/>
<feature type="transmembrane region" description="Helical" evidence="8">
    <location>
        <begin position="359"/>
        <end position="378"/>
    </location>
</feature>
<dbReference type="GO" id="GO:0016763">
    <property type="term" value="F:pentosyltransferase activity"/>
    <property type="evidence" value="ECO:0007669"/>
    <property type="project" value="TreeGrafter"/>
</dbReference>
<feature type="transmembrane region" description="Helical" evidence="8">
    <location>
        <begin position="58"/>
        <end position="78"/>
    </location>
</feature>
<feature type="transmembrane region" description="Helical" evidence="8">
    <location>
        <begin position="272"/>
        <end position="295"/>
    </location>
</feature>
<dbReference type="PANTHER" id="PTHR33908:SF11">
    <property type="entry name" value="MEMBRANE PROTEIN"/>
    <property type="match status" value="1"/>
</dbReference>
<feature type="transmembrane region" description="Helical" evidence="8">
    <location>
        <begin position="307"/>
        <end position="325"/>
    </location>
</feature>
<evidence type="ECO:0000313" key="11">
    <source>
        <dbReference type="Proteomes" id="UP000034894"/>
    </source>
</evidence>
<sequence length="495" mass="56551">MPNIFRKSNFPLFILAAVILLAGFLRFYRISEYLTFLGDEGRDVLVVKRMLVDGKLTLLGPITSVGSIYMGPIFYYLMAPFLFLWKFDPTGPAVMVALFSLATVYLVFRIGRDFLDTWVGLAAAFFYAISPLTIIYGRASWNPNVVPFFACLYMYSLMKVLISKNDRWLAVAGLALGMMIQLHYVTFMFFLITAVLFLVFRRLPPIKYLLYFLVAFLAAYSPFILFEIRHGFVNTQGALKFFWQQEAEAGPSRFVKMLTAVNDISVRLFWRLHIIAGAELTKIYLVSLILVTAILFKKKLAKYTNGLKFLLVWLIVGIISYGLYGGVIYDYYMGSLFALPFLFSGMMLYLLYRSGWGKAVSLTILAVLTYFNIINTPIKQEPNNLLKNTRDIADFVYEKSEGNPYNFALIAGKNSDHAYRYFLELWKRQPVVIENPQIDPERKSVTGQLLIVCEEKICMPLGHPLWEIAGFGQAEIEGEWQVSTAKVFKLVPYDG</sequence>
<dbReference type="EMBL" id="LCFP01000001">
    <property type="protein sequence ID" value="KKS98668.1"/>
    <property type="molecule type" value="Genomic_DNA"/>
</dbReference>
<evidence type="ECO:0000256" key="2">
    <source>
        <dbReference type="ARBA" id="ARBA00022475"/>
    </source>
</evidence>
<evidence type="ECO:0000256" key="3">
    <source>
        <dbReference type="ARBA" id="ARBA00022676"/>
    </source>
</evidence>
<evidence type="ECO:0000256" key="6">
    <source>
        <dbReference type="ARBA" id="ARBA00022989"/>
    </source>
</evidence>
<keyword evidence="5 8" id="KW-0812">Transmembrane</keyword>
<reference evidence="10 11" key="1">
    <citation type="journal article" date="2015" name="Nature">
        <title>rRNA introns, odd ribosomes, and small enigmatic genomes across a large radiation of phyla.</title>
        <authorList>
            <person name="Brown C.T."/>
            <person name="Hug L.A."/>
            <person name="Thomas B.C."/>
            <person name="Sharon I."/>
            <person name="Castelle C.J."/>
            <person name="Singh A."/>
            <person name="Wilkins M.J."/>
            <person name="Williams K.H."/>
            <person name="Banfield J.F."/>
        </authorList>
    </citation>
    <scope>NUCLEOTIDE SEQUENCE [LARGE SCALE GENOMIC DNA]</scope>
</reference>
<keyword evidence="6 8" id="KW-1133">Transmembrane helix</keyword>